<dbReference type="Proteomes" id="UP001195422">
    <property type="component" value="Unassembled WGS sequence"/>
</dbReference>
<keyword evidence="3" id="KW-1185">Reference proteome</keyword>
<dbReference type="InterPro" id="IPR046537">
    <property type="entry name" value="DUF6602"/>
</dbReference>
<name>A0ABS4XVJ0_GLUPR</name>
<organism evidence="2 3">
    <name type="scientific">Glutamicibacter protophormiae</name>
    <name type="common">Brevibacterium protophormiae</name>
    <dbReference type="NCBI Taxonomy" id="37930"/>
    <lineage>
        <taxon>Bacteria</taxon>
        <taxon>Bacillati</taxon>
        <taxon>Actinomycetota</taxon>
        <taxon>Actinomycetes</taxon>
        <taxon>Micrococcales</taxon>
        <taxon>Micrococcaceae</taxon>
        <taxon>Glutamicibacter</taxon>
    </lineage>
</organism>
<evidence type="ECO:0000313" key="3">
    <source>
        <dbReference type="Proteomes" id="UP001195422"/>
    </source>
</evidence>
<reference evidence="2 3" key="1">
    <citation type="submission" date="2021-03" db="EMBL/GenBank/DDBJ databases">
        <title>Sequencing the genomes of 1000 actinobacteria strains.</title>
        <authorList>
            <person name="Klenk H.-P."/>
        </authorList>
    </citation>
    <scope>NUCLEOTIDE SEQUENCE [LARGE SCALE GENOMIC DNA]</scope>
    <source>
        <strain evidence="2 3">DSM 20168</strain>
    </source>
</reference>
<feature type="domain" description="DUF6602" evidence="1">
    <location>
        <begin position="46"/>
        <end position="151"/>
    </location>
</feature>
<evidence type="ECO:0000313" key="2">
    <source>
        <dbReference type="EMBL" id="MBP2400529.1"/>
    </source>
</evidence>
<comment type="caution">
    <text evidence="2">The sequence shown here is derived from an EMBL/GenBank/DDBJ whole genome shotgun (WGS) entry which is preliminary data.</text>
</comment>
<dbReference type="CDD" id="cd21173">
    <property type="entry name" value="NucC-like"/>
    <property type="match status" value="1"/>
</dbReference>
<sequence length="286" mass="31692">MSHYAPTGAQGQHANKLALMNDMKKINLGELWRTDAQMLQFELARLRKIIRHNATSGTGAEEALRKFLQARLPSSLGVTQGQIIDSHGDISLQSDVIIYDAKRTPHIFHSPEDGTSVVPAEGVVAVIEVKSSISKTDIPGVIKNMQQVKRLKKEAYFYPPPGHVVGYDLYGRGPAPAWPITYSLFAYESASAKNLAEAFEEHNRPLEVDKRIDNACFLDKGALLNMDEKGGYHALPTDQTTHFVGTSADALLYWYAAASSVWLQAQHYPINMVIYAQRHDSIGEES</sequence>
<gene>
    <name evidence="2" type="ORF">JOF39_003689</name>
</gene>
<accession>A0ABS4XVJ0</accession>
<protein>
    <recommendedName>
        <fullName evidence="1">DUF6602 domain-containing protein</fullName>
    </recommendedName>
</protein>
<dbReference type="RefSeq" id="WP_188950131.1">
    <property type="nucleotide sequence ID" value="NZ_BMPH01000020.1"/>
</dbReference>
<evidence type="ECO:0000259" key="1">
    <source>
        <dbReference type="Pfam" id="PF20247"/>
    </source>
</evidence>
<proteinExistence type="predicted"/>
<dbReference type="Pfam" id="PF20247">
    <property type="entry name" value="DUF6602"/>
    <property type="match status" value="1"/>
</dbReference>
<dbReference type="EMBL" id="JAGIOJ010000002">
    <property type="protein sequence ID" value="MBP2400529.1"/>
    <property type="molecule type" value="Genomic_DNA"/>
</dbReference>